<accession>A0A0A9EN66</accession>
<reference evidence="1" key="2">
    <citation type="journal article" date="2015" name="Data Brief">
        <title>Shoot transcriptome of the giant reed, Arundo donax.</title>
        <authorList>
            <person name="Barrero R.A."/>
            <person name="Guerrero F.D."/>
            <person name="Moolhuijzen P."/>
            <person name="Goolsby J.A."/>
            <person name="Tidwell J."/>
            <person name="Bellgard S.E."/>
            <person name="Bellgard M.I."/>
        </authorList>
    </citation>
    <scope>NUCLEOTIDE SEQUENCE</scope>
    <source>
        <tissue evidence="1">Shoot tissue taken approximately 20 cm above the soil surface</tissue>
    </source>
</reference>
<protein>
    <submittedName>
        <fullName evidence="1">Uncharacterized protein</fullName>
    </submittedName>
</protein>
<dbReference type="AlphaFoldDB" id="A0A0A9EN66"/>
<dbReference type="EMBL" id="GBRH01196354">
    <property type="protein sequence ID" value="JAE01542.1"/>
    <property type="molecule type" value="Transcribed_RNA"/>
</dbReference>
<evidence type="ECO:0000313" key="1">
    <source>
        <dbReference type="EMBL" id="JAE01542.1"/>
    </source>
</evidence>
<proteinExistence type="predicted"/>
<organism evidence="1">
    <name type="scientific">Arundo donax</name>
    <name type="common">Giant reed</name>
    <name type="synonym">Donax arundinaceus</name>
    <dbReference type="NCBI Taxonomy" id="35708"/>
    <lineage>
        <taxon>Eukaryota</taxon>
        <taxon>Viridiplantae</taxon>
        <taxon>Streptophyta</taxon>
        <taxon>Embryophyta</taxon>
        <taxon>Tracheophyta</taxon>
        <taxon>Spermatophyta</taxon>
        <taxon>Magnoliopsida</taxon>
        <taxon>Liliopsida</taxon>
        <taxon>Poales</taxon>
        <taxon>Poaceae</taxon>
        <taxon>PACMAD clade</taxon>
        <taxon>Arundinoideae</taxon>
        <taxon>Arundineae</taxon>
        <taxon>Arundo</taxon>
    </lineage>
</organism>
<name>A0A0A9EN66_ARUDO</name>
<sequence>MNSNLSSNAAIAASLT</sequence>
<reference evidence="1" key="1">
    <citation type="submission" date="2014-09" db="EMBL/GenBank/DDBJ databases">
        <authorList>
            <person name="Magalhaes I.L.F."/>
            <person name="Oliveira U."/>
            <person name="Santos F.R."/>
            <person name="Vidigal T.H.D.A."/>
            <person name="Brescovit A.D."/>
            <person name="Santos A.J."/>
        </authorList>
    </citation>
    <scope>NUCLEOTIDE SEQUENCE</scope>
    <source>
        <tissue evidence="1">Shoot tissue taken approximately 20 cm above the soil surface</tissue>
    </source>
</reference>